<reference evidence="1 2" key="1">
    <citation type="submission" date="2023-07" db="EMBL/GenBank/DDBJ databases">
        <title>Functional and genomic diversity of the sorghum phyllosphere microbiome.</title>
        <authorList>
            <person name="Shade A."/>
        </authorList>
    </citation>
    <scope>NUCLEOTIDE SEQUENCE [LARGE SCALE GENOMIC DNA]</scope>
    <source>
        <strain evidence="1 2">SORGH_AS_1064</strain>
    </source>
</reference>
<accession>A0ABU0TKU9</accession>
<comment type="caution">
    <text evidence="1">The sequence shown here is derived from an EMBL/GenBank/DDBJ whole genome shotgun (WGS) entry which is preliminary data.</text>
</comment>
<evidence type="ECO:0000313" key="2">
    <source>
        <dbReference type="Proteomes" id="UP001225072"/>
    </source>
</evidence>
<proteinExistence type="predicted"/>
<evidence type="ECO:0000313" key="1">
    <source>
        <dbReference type="EMBL" id="MDQ1097673.1"/>
    </source>
</evidence>
<organism evidence="1 2">
    <name type="scientific">Chryseobacterium camelliae</name>
    <dbReference type="NCBI Taxonomy" id="1265445"/>
    <lineage>
        <taxon>Bacteria</taxon>
        <taxon>Pseudomonadati</taxon>
        <taxon>Bacteroidota</taxon>
        <taxon>Flavobacteriia</taxon>
        <taxon>Flavobacteriales</taxon>
        <taxon>Weeksellaceae</taxon>
        <taxon>Chryseobacterium group</taxon>
        <taxon>Chryseobacterium</taxon>
    </lineage>
</organism>
<dbReference type="EMBL" id="JAUTAL010000001">
    <property type="protein sequence ID" value="MDQ1097673.1"/>
    <property type="molecule type" value="Genomic_DNA"/>
</dbReference>
<gene>
    <name evidence="1" type="ORF">QE404_002820</name>
</gene>
<keyword evidence="2" id="KW-1185">Reference proteome</keyword>
<protein>
    <submittedName>
        <fullName evidence="1">Uncharacterized protein</fullName>
    </submittedName>
</protein>
<sequence length="247" mass="29183">MNLRYIAIGLDYNTYIERDNKLRYQFQLNTRFISNYLSKEVRKIKFQTDGTFNMITIALTEDKLKETDIVPIDVLQTYLPFDRNKYEKIRGTDDCQYYIELFQKGFVKASKFKKLPLESLLEILRNFEDGGCKNEWLHKTKKFKEQNLEIKLVCDFNTNFFQLTAIINQLSDKKEIFNKAIIKTEPDEVLFDKMFKDIKIANGDIIITDKSDSPRIKISIDDLYSNNCKAEIIGNKEIKRILSYKLS</sequence>
<dbReference type="Proteomes" id="UP001225072">
    <property type="component" value="Unassembled WGS sequence"/>
</dbReference>
<name>A0ABU0TKU9_9FLAO</name>
<dbReference type="RefSeq" id="WP_307451367.1">
    <property type="nucleotide sequence ID" value="NZ_JAUTAL010000001.1"/>
</dbReference>